<feature type="transmembrane region" description="Helical" evidence="4">
    <location>
        <begin position="72"/>
        <end position="92"/>
    </location>
</feature>
<dbReference type="InterPro" id="IPR055120">
    <property type="entry name" value="Chs-1/2_IV_N"/>
</dbReference>
<dbReference type="InterPro" id="IPR004835">
    <property type="entry name" value="Chitin_synth"/>
</dbReference>
<feature type="transmembrane region" description="Helical" evidence="4">
    <location>
        <begin position="456"/>
        <end position="476"/>
    </location>
</feature>
<dbReference type="GO" id="GO:0071944">
    <property type="term" value="C:cell periphery"/>
    <property type="evidence" value="ECO:0007669"/>
    <property type="project" value="TreeGrafter"/>
</dbReference>
<name>A0A8S2JVQ5_9BILA</name>
<dbReference type="GO" id="GO:0004100">
    <property type="term" value="F:chitin synthase activity"/>
    <property type="evidence" value="ECO:0007669"/>
    <property type="project" value="InterPro"/>
</dbReference>
<feature type="non-terminal residue" evidence="6">
    <location>
        <position position="1"/>
    </location>
</feature>
<dbReference type="AlphaFoldDB" id="A0A8S2JVQ5"/>
<feature type="transmembrane region" description="Helical" evidence="4">
    <location>
        <begin position="421"/>
        <end position="444"/>
    </location>
</feature>
<evidence type="ECO:0000256" key="4">
    <source>
        <dbReference type="SAM" id="Phobius"/>
    </source>
</evidence>
<feature type="transmembrane region" description="Helical" evidence="4">
    <location>
        <begin position="136"/>
        <end position="156"/>
    </location>
</feature>
<protein>
    <recommendedName>
        <fullName evidence="5">Chitin synthase chs-1/2 N-terminal putative transporter domain-containing protein</fullName>
    </recommendedName>
</protein>
<feature type="transmembrane region" description="Helical" evidence="4">
    <location>
        <begin position="104"/>
        <end position="130"/>
    </location>
</feature>
<comment type="caution">
    <text evidence="6">The sequence shown here is derived from an EMBL/GenBank/DDBJ whole genome shotgun (WGS) entry which is preliminary data.</text>
</comment>
<accession>A0A8S2JVQ5</accession>
<evidence type="ECO:0000256" key="1">
    <source>
        <dbReference type="ARBA" id="ARBA00004141"/>
    </source>
</evidence>
<keyword evidence="4" id="KW-1133">Transmembrane helix</keyword>
<keyword evidence="2 4" id="KW-0812">Transmembrane</keyword>
<evidence type="ECO:0000256" key="3">
    <source>
        <dbReference type="ARBA" id="ARBA00023136"/>
    </source>
</evidence>
<keyword evidence="3 4" id="KW-0472">Membrane</keyword>
<dbReference type="PANTHER" id="PTHR22914:SF42">
    <property type="entry name" value="CHITIN SYNTHASE"/>
    <property type="match status" value="1"/>
</dbReference>
<feature type="transmembrane region" description="Helical" evidence="4">
    <location>
        <begin position="283"/>
        <end position="303"/>
    </location>
</feature>
<comment type="subcellular location">
    <subcellularLocation>
        <location evidence="1">Membrane</location>
        <topology evidence="1">Multi-pass membrane protein</topology>
    </subcellularLocation>
</comment>
<proteinExistence type="predicted"/>
<dbReference type="PANTHER" id="PTHR22914">
    <property type="entry name" value="CHITIN SYNTHASE"/>
    <property type="match status" value="1"/>
</dbReference>
<feature type="domain" description="Chitin synthase chs-1/2 N-terminal putative transporter" evidence="5">
    <location>
        <begin position="64"/>
        <end position="184"/>
    </location>
</feature>
<evidence type="ECO:0000313" key="7">
    <source>
        <dbReference type="Proteomes" id="UP000681967"/>
    </source>
</evidence>
<dbReference type="GO" id="GO:0006031">
    <property type="term" value="P:chitin biosynthetic process"/>
    <property type="evidence" value="ECO:0007669"/>
    <property type="project" value="TreeGrafter"/>
</dbReference>
<dbReference type="GO" id="GO:0016020">
    <property type="term" value="C:membrane"/>
    <property type="evidence" value="ECO:0007669"/>
    <property type="project" value="UniProtKB-SubCell"/>
</dbReference>
<gene>
    <name evidence="6" type="ORF">BYL167_LOCUS4477</name>
</gene>
<dbReference type="EMBL" id="CAJOBH010000953">
    <property type="protein sequence ID" value="CAF3827170.1"/>
    <property type="molecule type" value="Genomic_DNA"/>
</dbReference>
<sequence length="644" mass="72624">MPYGDGILESPADRYGKTTLCMRNAKRLFKCAAYVVYFVGVLVFAVASKGSFLLMTQSLGNRLQEKQYASRWSLMLVATICVPYVFLFLEALAKSLFRNRHGPVFTDLITIFVLESIHTFGVCLLVFRVLPSCDVIRGLLLMNAVCTIPAFCKLTLSKSNSKPMLRFLTLFVDLAAFAAQCSVYFIVTSTQFTAFLTKPSGATTTPATAIGDSLASDSLDAMKAAADTIEQVQLRFGWEAPVALFCVSIVWWENYVDRDIKLGKLNIPLGTYKRHLQSIRSKANIGASIWKIALTVAFSYLLLPRDHFENVFVSFNSNRVGNVLTDTSLHAGSELNNYDAGPLSNQFDMNGNDLPVRHKRQMPLFPGGGGGGVSDDNNTIMGKIGGNEQMTLFSNNDDDPSVAAADPFDIPPDREKTIEDYWHSLGPFVPMIIHFFSTGLCYYFSKSACKMQMQRVAFAVPLTLATPVTLAIMIGLCQWKTDQIVLIREIMYWECSENLSSTRITWHIVVGLSLWYLSQLWITSHVWFPENKRLATTETLFVLPQYDSSLIEQSLLLNRRRNEPEHQKNIFEDHLKGLGMAPYSEDEKLDNNTKIYLCGTLWHETISEMILILKSIMRMDIDQSARRQARDEFQVIDPDYYDME</sequence>
<feature type="transmembrane region" description="Helical" evidence="4">
    <location>
        <begin position="32"/>
        <end position="52"/>
    </location>
</feature>
<dbReference type="Pfam" id="PF23000">
    <property type="entry name" value="ChitinSynthase_IV_N"/>
    <property type="match status" value="1"/>
</dbReference>
<organism evidence="6 7">
    <name type="scientific">Rotaria magnacalcarata</name>
    <dbReference type="NCBI Taxonomy" id="392030"/>
    <lineage>
        <taxon>Eukaryota</taxon>
        <taxon>Metazoa</taxon>
        <taxon>Spiralia</taxon>
        <taxon>Gnathifera</taxon>
        <taxon>Rotifera</taxon>
        <taxon>Eurotatoria</taxon>
        <taxon>Bdelloidea</taxon>
        <taxon>Philodinida</taxon>
        <taxon>Philodinidae</taxon>
        <taxon>Rotaria</taxon>
    </lineage>
</organism>
<evidence type="ECO:0000256" key="2">
    <source>
        <dbReference type="ARBA" id="ARBA00022692"/>
    </source>
</evidence>
<evidence type="ECO:0000259" key="5">
    <source>
        <dbReference type="Pfam" id="PF23000"/>
    </source>
</evidence>
<reference evidence="6" key="1">
    <citation type="submission" date="2021-02" db="EMBL/GenBank/DDBJ databases">
        <authorList>
            <person name="Nowell W R."/>
        </authorList>
    </citation>
    <scope>NUCLEOTIDE SEQUENCE</scope>
</reference>
<dbReference type="Proteomes" id="UP000681967">
    <property type="component" value="Unassembled WGS sequence"/>
</dbReference>
<feature type="transmembrane region" description="Helical" evidence="4">
    <location>
        <begin position="168"/>
        <end position="187"/>
    </location>
</feature>
<evidence type="ECO:0000313" key="6">
    <source>
        <dbReference type="EMBL" id="CAF3827170.1"/>
    </source>
</evidence>